<gene>
    <name evidence="2" type="ORF">NCTC10696_01332</name>
    <name evidence="1" type="ORF">YA0852_22025</name>
</gene>
<dbReference type="RefSeq" id="WP_083348189.1">
    <property type="nucleotide sequence ID" value="NZ_CBCSGQ010000018.1"/>
</dbReference>
<dbReference type="Proteomes" id="UP000306562">
    <property type="component" value="Chromosome"/>
</dbReference>
<dbReference type="EMBL" id="LR590482">
    <property type="protein sequence ID" value="VTQ93759.1"/>
    <property type="molecule type" value="Genomic_DNA"/>
</dbReference>
<sequence>MSTYDIYIPPATHRQSDEYFKWKIGNNPETEAERLEFGLSKDTPTHRWLLSGIIGRTDKQNYYSFSFRIPYINEDPIDRTYTLANGLLFSHAHSIPPVDGWDGVRVIQAERAEVHIKLDPRAGTTEGTFSARFIVDGLPLEPEGSFNMIRDDVPNRL</sequence>
<dbReference type="Proteomes" id="UP000648914">
    <property type="component" value="Unassembled WGS sequence"/>
</dbReference>
<proteinExistence type="predicted"/>
<dbReference type="GeneID" id="61832119"/>
<organism evidence="2 3">
    <name type="scientific">Pseudomonas synxantha</name>
    <dbReference type="NCBI Taxonomy" id="47883"/>
    <lineage>
        <taxon>Bacteria</taxon>
        <taxon>Pseudomonadati</taxon>
        <taxon>Pseudomonadota</taxon>
        <taxon>Gammaproteobacteria</taxon>
        <taxon>Pseudomonadales</taxon>
        <taxon>Pseudomonadaceae</taxon>
        <taxon>Pseudomonas</taxon>
    </lineage>
</organism>
<evidence type="ECO:0000313" key="3">
    <source>
        <dbReference type="Proteomes" id="UP000306562"/>
    </source>
</evidence>
<reference evidence="1 4" key="2">
    <citation type="submission" date="2020-12" db="EMBL/GenBank/DDBJ databases">
        <title>Comparative genomic insights into the epidemiology and virulence of plant pathogenic Pseudomonads from Turkey.</title>
        <authorList>
            <person name="Dillon M."/>
            <person name="Ruiz-Bedoya T."/>
            <person name="Bendalovic-Torma C."/>
            <person name="Guttman K.M."/>
            <person name="Kwak H."/>
            <person name="Middleton M.A."/>
            <person name="Wang P.W."/>
            <person name="Horuz S."/>
            <person name="Aysan Y."/>
            <person name="Guttman D.S."/>
        </authorList>
    </citation>
    <scope>NUCLEOTIDE SEQUENCE [LARGE SCALE GENOMIC DNA]</scope>
    <source>
        <strain evidence="1 4">S5_IA_2b</strain>
    </source>
</reference>
<dbReference type="EMBL" id="JAEILG010000055">
    <property type="protein sequence ID" value="MBI6566772.1"/>
    <property type="molecule type" value="Genomic_DNA"/>
</dbReference>
<name>A0AAX3I2N0_9PSED</name>
<protein>
    <submittedName>
        <fullName evidence="2">Uncharacterized protein</fullName>
    </submittedName>
</protein>
<accession>A0AAX3I2N0</accession>
<reference evidence="2 3" key="1">
    <citation type="submission" date="2019-05" db="EMBL/GenBank/DDBJ databases">
        <authorList>
            <consortium name="Pathogen Informatics"/>
        </authorList>
    </citation>
    <scope>NUCLEOTIDE SEQUENCE [LARGE SCALE GENOMIC DNA]</scope>
    <source>
        <strain evidence="2 3">NCTC10696</strain>
    </source>
</reference>
<evidence type="ECO:0000313" key="4">
    <source>
        <dbReference type="Proteomes" id="UP000648914"/>
    </source>
</evidence>
<keyword evidence="4" id="KW-1185">Reference proteome</keyword>
<evidence type="ECO:0000313" key="2">
    <source>
        <dbReference type="EMBL" id="VTQ93759.1"/>
    </source>
</evidence>
<evidence type="ECO:0000313" key="1">
    <source>
        <dbReference type="EMBL" id="MBI6566772.1"/>
    </source>
</evidence>
<dbReference type="AlphaFoldDB" id="A0AAX3I2N0"/>